<reference evidence="1 2" key="1">
    <citation type="journal article" date="2018" name="Evol. Lett.">
        <title>Horizontal gene cluster transfer increased hallucinogenic mushroom diversity.</title>
        <authorList>
            <person name="Reynolds H.T."/>
            <person name="Vijayakumar V."/>
            <person name="Gluck-Thaler E."/>
            <person name="Korotkin H.B."/>
            <person name="Matheny P.B."/>
            <person name="Slot J.C."/>
        </authorList>
    </citation>
    <scope>NUCLEOTIDE SEQUENCE [LARGE SCALE GENOMIC DNA]</scope>
    <source>
        <strain evidence="1 2">SRW20</strain>
    </source>
</reference>
<name>A0A409X677_9AGAR</name>
<evidence type="ECO:0000313" key="2">
    <source>
        <dbReference type="Proteomes" id="UP000284706"/>
    </source>
</evidence>
<proteinExistence type="predicted"/>
<evidence type="ECO:0000313" key="1">
    <source>
        <dbReference type="EMBL" id="PPQ86293.1"/>
    </source>
</evidence>
<gene>
    <name evidence="1" type="ORF">CVT26_004636</name>
</gene>
<organism evidence="1 2">
    <name type="scientific">Gymnopilus dilepis</name>
    <dbReference type="NCBI Taxonomy" id="231916"/>
    <lineage>
        <taxon>Eukaryota</taxon>
        <taxon>Fungi</taxon>
        <taxon>Dikarya</taxon>
        <taxon>Basidiomycota</taxon>
        <taxon>Agaricomycotina</taxon>
        <taxon>Agaricomycetes</taxon>
        <taxon>Agaricomycetidae</taxon>
        <taxon>Agaricales</taxon>
        <taxon>Agaricineae</taxon>
        <taxon>Hymenogastraceae</taxon>
        <taxon>Gymnopilus</taxon>
    </lineage>
</organism>
<dbReference type="InParanoid" id="A0A409X677"/>
<sequence length="84" mass="9287">RPNSYTILLLNVNAAFAPRLSTRQFHFFLSSQGASDSADVPHFWALRVAIADELRTPPLTCDPISSPTMSAFHSVSCNRVIVVR</sequence>
<dbReference type="Proteomes" id="UP000284706">
    <property type="component" value="Unassembled WGS sequence"/>
</dbReference>
<keyword evidence="2" id="KW-1185">Reference proteome</keyword>
<protein>
    <submittedName>
        <fullName evidence="1">Uncharacterized protein</fullName>
    </submittedName>
</protein>
<feature type="non-terminal residue" evidence="1">
    <location>
        <position position="1"/>
    </location>
</feature>
<comment type="caution">
    <text evidence="1">The sequence shown here is derived from an EMBL/GenBank/DDBJ whole genome shotgun (WGS) entry which is preliminary data.</text>
</comment>
<dbReference type="EMBL" id="NHYE01004104">
    <property type="protein sequence ID" value="PPQ86293.1"/>
    <property type="molecule type" value="Genomic_DNA"/>
</dbReference>
<dbReference type="AlphaFoldDB" id="A0A409X677"/>
<accession>A0A409X677</accession>